<gene>
    <name evidence="2" type="ORF">GCM10023318_36200</name>
</gene>
<evidence type="ECO:0000256" key="1">
    <source>
        <dbReference type="SAM" id="Phobius"/>
    </source>
</evidence>
<dbReference type="Proteomes" id="UP001500603">
    <property type="component" value="Unassembled WGS sequence"/>
</dbReference>
<reference evidence="3" key="1">
    <citation type="journal article" date="2019" name="Int. J. Syst. Evol. Microbiol.">
        <title>The Global Catalogue of Microorganisms (GCM) 10K type strain sequencing project: providing services to taxonomists for standard genome sequencing and annotation.</title>
        <authorList>
            <consortium name="The Broad Institute Genomics Platform"/>
            <consortium name="The Broad Institute Genome Sequencing Center for Infectious Disease"/>
            <person name="Wu L."/>
            <person name="Ma J."/>
        </authorList>
    </citation>
    <scope>NUCLEOTIDE SEQUENCE [LARGE SCALE GENOMIC DNA]</scope>
    <source>
        <strain evidence="3">JCM 18298</strain>
    </source>
</reference>
<dbReference type="RefSeq" id="WP_345496708.1">
    <property type="nucleotide sequence ID" value="NZ_BAABJM010000003.1"/>
</dbReference>
<name>A0ABP9KIL7_9NOCA</name>
<protein>
    <submittedName>
        <fullName evidence="2">Uncharacterized protein</fullName>
    </submittedName>
</protein>
<comment type="caution">
    <text evidence="2">The sequence shown here is derived from an EMBL/GenBank/DDBJ whole genome shotgun (WGS) entry which is preliminary data.</text>
</comment>
<feature type="transmembrane region" description="Helical" evidence="1">
    <location>
        <begin position="107"/>
        <end position="127"/>
    </location>
</feature>
<evidence type="ECO:0000313" key="3">
    <source>
        <dbReference type="Proteomes" id="UP001500603"/>
    </source>
</evidence>
<keyword evidence="1" id="KW-0812">Transmembrane</keyword>
<keyword evidence="3" id="KW-1185">Reference proteome</keyword>
<evidence type="ECO:0000313" key="2">
    <source>
        <dbReference type="EMBL" id="GAA5057661.1"/>
    </source>
</evidence>
<dbReference type="EMBL" id="BAABJM010000003">
    <property type="protein sequence ID" value="GAA5057661.1"/>
    <property type="molecule type" value="Genomic_DNA"/>
</dbReference>
<keyword evidence="1" id="KW-1133">Transmembrane helix</keyword>
<feature type="transmembrane region" description="Helical" evidence="1">
    <location>
        <begin position="68"/>
        <end position="87"/>
    </location>
</feature>
<accession>A0ABP9KIL7</accession>
<keyword evidence="1" id="KW-0472">Membrane</keyword>
<proteinExistence type="predicted"/>
<sequence>MTATRLLLGLAGLWLGWYGLTLVLDLGPADQVSLAWWFGGGILLHDGVIAPLFAGLGLAARRILPARWWAPITVGAVCTATLIILAVPVVGREGEIVANDSVLDRNFGVGLLVAIGTVWALVALDIVRRLYGTRRRPVAAHEQ</sequence>
<feature type="transmembrane region" description="Helical" evidence="1">
    <location>
        <begin position="35"/>
        <end position="56"/>
    </location>
</feature>
<organism evidence="2 3">
    <name type="scientific">Nocardia callitridis</name>
    <dbReference type="NCBI Taxonomy" id="648753"/>
    <lineage>
        <taxon>Bacteria</taxon>
        <taxon>Bacillati</taxon>
        <taxon>Actinomycetota</taxon>
        <taxon>Actinomycetes</taxon>
        <taxon>Mycobacteriales</taxon>
        <taxon>Nocardiaceae</taxon>
        <taxon>Nocardia</taxon>
    </lineage>
</organism>